<evidence type="ECO:0000313" key="2">
    <source>
        <dbReference type="Proteomes" id="UP000324222"/>
    </source>
</evidence>
<keyword evidence="2" id="KW-1185">Reference proteome</keyword>
<organism evidence="1 2">
    <name type="scientific">Portunus trituberculatus</name>
    <name type="common">Swimming crab</name>
    <name type="synonym">Neptunus trituberculatus</name>
    <dbReference type="NCBI Taxonomy" id="210409"/>
    <lineage>
        <taxon>Eukaryota</taxon>
        <taxon>Metazoa</taxon>
        <taxon>Ecdysozoa</taxon>
        <taxon>Arthropoda</taxon>
        <taxon>Crustacea</taxon>
        <taxon>Multicrustacea</taxon>
        <taxon>Malacostraca</taxon>
        <taxon>Eumalacostraca</taxon>
        <taxon>Eucarida</taxon>
        <taxon>Decapoda</taxon>
        <taxon>Pleocyemata</taxon>
        <taxon>Brachyura</taxon>
        <taxon>Eubrachyura</taxon>
        <taxon>Portunoidea</taxon>
        <taxon>Portunidae</taxon>
        <taxon>Portuninae</taxon>
        <taxon>Portunus</taxon>
    </lineage>
</organism>
<protein>
    <submittedName>
        <fullName evidence="1">Uncharacterized protein</fullName>
    </submittedName>
</protein>
<name>A0A5B7KJ01_PORTR</name>
<comment type="caution">
    <text evidence="1">The sequence shown here is derived from an EMBL/GenBank/DDBJ whole genome shotgun (WGS) entry which is preliminary data.</text>
</comment>
<dbReference type="EMBL" id="VSRR010153444">
    <property type="protein sequence ID" value="MPD06874.1"/>
    <property type="molecule type" value="Genomic_DNA"/>
</dbReference>
<accession>A0A5B7KJ01</accession>
<evidence type="ECO:0000313" key="1">
    <source>
        <dbReference type="EMBL" id="MPD06874.1"/>
    </source>
</evidence>
<reference evidence="1 2" key="1">
    <citation type="submission" date="2019-05" db="EMBL/GenBank/DDBJ databases">
        <title>Another draft genome of Portunus trituberculatus and its Hox gene families provides insights of decapod evolution.</title>
        <authorList>
            <person name="Jeong J.-H."/>
            <person name="Song I."/>
            <person name="Kim S."/>
            <person name="Choi T."/>
            <person name="Kim D."/>
            <person name="Ryu S."/>
            <person name="Kim W."/>
        </authorList>
    </citation>
    <scope>NUCLEOTIDE SEQUENCE [LARGE SCALE GENOMIC DNA]</scope>
    <source>
        <tissue evidence="1">Muscle</tissue>
    </source>
</reference>
<sequence length="116" mass="12697">MFLYLPSLLIHVSSSSQSSSLSPFHLPSLPSSPFFILHSHPHLSHSRLKLSRSSLSHASPSPFFPASVSAVRRLPPHRSPPQPEGRGWQGWRGGGSLLRLKGGPHYCAPLPWCSLC</sequence>
<gene>
    <name evidence="1" type="ORF">E2C01_102705</name>
</gene>
<proteinExistence type="predicted"/>
<dbReference type="AlphaFoldDB" id="A0A5B7KJ01"/>
<dbReference type="Proteomes" id="UP000324222">
    <property type="component" value="Unassembled WGS sequence"/>
</dbReference>